<evidence type="ECO:0000256" key="4">
    <source>
        <dbReference type="ARBA" id="ARBA00022475"/>
    </source>
</evidence>
<dbReference type="PANTHER" id="PTHR30386">
    <property type="entry name" value="MEMBRANE FUSION SUBUNIT OF EMRAB-TOLC MULTIDRUG EFFLUX PUMP"/>
    <property type="match status" value="1"/>
</dbReference>
<keyword evidence="4 9" id="KW-1003">Cell membrane</keyword>
<keyword evidence="8 9" id="KW-0472">Membrane</keyword>
<dbReference type="RefSeq" id="WP_247260176.1">
    <property type="nucleotide sequence ID" value="NZ_JALJQZ010000007.1"/>
</dbReference>
<evidence type="ECO:0000256" key="9">
    <source>
        <dbReference type="RuleBase" id="RU365093"/>
    </source>
</evidence>
<dbReference type="Gene3D" id="2.40.50.100">
    <property type="match status" value="1"/>
</dbReference>
<evidence type="ECO:0000259" key="11">
    <source>
        <dbReference type="Pfam" id="PF26002"/>
    </source>
</evidence>
<name>A0ABV8E2L3_9HYPH</name>
<accession>A0ABV8E2L3</accession>
<sequence length="442" mass="47571">MTSTIPANESAVSPTLRITVWLLLLLFAAILGGSILAKTEVVARGAGKLVPVARVQIVQPLADGKVVELAVAEGQSVAKGDILVRLDPTSAQSDIQRIQAEIDQQSLDANVAAAVFSSLMARDPAAAGFMEYGIAEFRGRRGINPDGSAVGEDLVRAALASLRDQVLQLDAKQKQLEFQQQAQGARVDKAKVDRDIVSQNLATAESLMSQGILSRTAHLERLRELRSIDGDAEVSARELSALVASGEATRRQRISIISDNLATQSRRLREAEIALSSSHASLRAAEDKLRNLTLRSPVHGRIENLSIHTIGGFVSAGASLMTVVPTNGGLEIEAFFDNRDIGFLRNGQSAYVKLDAFPSERFGVIPATVINLGADARQSGGTNWVYAVRLKANRSHMLVDEAPVPFSPGMTATVDVVTSERRLISYFFEPITKAFQNGLKER</sequence>
<dbReference type="Proteomes" id="UP001595697">
    <property type="component" value="Unassembled WGS sequence"/>
</dbReference>
<dbReference type="NCBIfam" id="TIGR01843">
    <property type="entry name" value="type_I_hlyD"/>
    <property type="match status" value="1"/>
</dbReference>
<proteinExistence type="inferred from homology"/>
<organism evidence="12 13">
    <name type="scientific">Rhizobium lemnae</name>
    <dbReference type="NCBI Taxonomy" id="1214924"/>
    <lineage>
        <taxon>Bacteria</taxon>
        <taxon>Pseudomonadati</taxon>
        <taxon>Pseudomonadota</taxon>
        <taxon>Alphaproteobacteria</taxon>
        <taxon>Hyphomicrobiales</taxon>
        <taxon>Rhizobiaceae</taxon>
        <taxon>Rhizobium/Agrobacterium group</taxon>
        <taxon>Rhizobium</taxon>
    </lineage>
</organism>
<evidence type="ECO:0000313" key="13">
    <source>
        <dbReference type="Proteomes" id="UP001595697"/>
    </source>
</evidence>
<dbReference type="Pfam" id="PF25917">
    <property type="entry name" value="BSH_RND"/>
    <property type="match status" value="1"/>
</dbReference>
<comment type="caution">
    <text evidence="12">The sequence shown here is derived from an EMBL/GenBank/DDBJ whole genome shotgun (WGS) entry which is preliminary data.</text>
</comment>
<dbReference type="SUPFAM" id="SSF111369">
    <property type="entry name" value="HlyD-like secretion proteins"/>
    <property type="match status" value="1"/>
</dbReference>
<dbReference type="Gene3D" id="2.40.30.170">
    <property type="match status" value="1"/>
</dbReference>
<comment type="similarity">
    <text evidence="2 9">Belongs to the membrane fusion protein (MFP) (TC 8.A.1) family.</text>
</comment>
<dbReference type="Pfam" id="PF26002">
    <property type="entry name" value="Beta-barrel_AprE"/>
    <property type="match status" value="1"/>
</dbReference>
<evidence type="ECO:0000256" key="2">
    <source>
        <dbReference type="ARBA" id="ARBA00009477"/>
    </source>
</evidence>
<keyword evidence="13" id="KW-1185">Reference proteome</keyword>
<dbReference type="PRINTS" id="PR01490">
    <property type="entry name" value="RTXTOXIND"/>
</dbReference>
<dbReference type="InterPro" id="IPR050739">
    <property type="entry name" value="MFP"/>
</dbReference>
<comment type="subcellular location">
    <subcellularLocation>
        <location evidence="1 9">Cell inner membrane</location>
        <topology evidence="1 9">Single-pass membrane protein</topology>
    </subcellularLocation>
</comment>
<keyword evidence="5 9" id="KW-0997">Cell inner membrane</keyword>
<dbReference type="InterPro" id="IPR010129">
    <property type="entry name" value="T1SS_HlyD"/>
</dbReference>
<evidence type="ECO:0000256" key="8">
    <source>
        <dbReference type="ARBA" id="ARBA00023136"/>
    </source>
</evidence>
<evidence type="ECO:0000256" key="3">
    <source>
        <dbReference type="ARBA" id="ARBA00022448"/>
    </source>
</evidence>
<dbReference type="InterPro" id="IPR058625">
    <property type="entry name" value="MdtA-like_BSH"/>
</dbReference>
<evidence type="ECO:0000256" key="1">
    <source>
        <dbReference type="ARBA" id="ARBA00004377"/>
    </source>
</evidence>
<reference evidence="13" key="1">
    <citation type="journal article" date="2019" name="Int. J. Syst. Evol. Microbiol.">
        <title>The Global Catalogue of Microorganisms (GCM) 10K type strain sequencing project: providing services to taxonomists for standard genome sequencing and annotation.</title>
        <authorList>
            <consortium name="The Broad Institute Genomics Platform"/>
            <consortium name="The Broad Institute Genome Sequencing Center for Infectious Disease"/>
            <person name="Wu L."/>
            <person name="Ma J."/>
        </authorList>
    </citation>
    <scope>NUCLEOTIDE SEQUENCE [LARGE SCALE GENOMIC DNA]</scope>
    <source>
        <strain evidence="13">TBRC 5781</strain>
    </source>
</reference>
<keyword evidence="6 9" id="KW-0812">Transmembrane</keyword>
<feature type="domain" description="Multidrug resistance protein MdtA-like barrel-sandwich hybrid" evidence="10">
    <location>
        <begin position="58"/>
        <end position="324"/>
    </location>
</feature>
<dbReference type="InterPro" id="IPR058982">
    <property type="entry name" value="Beta-barrel_AprE"/>
</dbReference>
<evidence type="ECO:0000256" key="7">
    <source>
        <dbReference type="ARBA" id="ARBA00022989"/>
    </source>
</evidence>
<dbReference type="PANTHER" id="PTHR30386:SF26">
    <property type="entry name" value="TRANSPORT PROTEIN COMB"/>
    <property type="match status" value="1"/>
</dbReference>
<evidence type="ECO:0000256" key="5">
    <source>
        <dbReference type="ARBA" id="ARBA00022519"/>
    </source>
</evidence>
<evidence type="ECO:0000259" key="10">
    <source>
        <dbReference type="Pfam" id="PF25917"/>
    </source>
</evidence>
<protein>
    <recommendedName>
        <fullName evidence="9">Membrane fusion protein (MFP) family protein</fullName>
    </recommendedName>
</protein>
<keyword evidence="7 9" id="KW-1133">Transmembrane helix</keyword>
<feature type="domain" description="AprE-like beta-barrel" evidence="11">
    <location>
        <begin position="330"/>
        <end position="418"/>
    </location>
</feature>
<keyword evidence="3 9" id="KW-0813">Transport</keyword>
<evidence type="ECO:0000256" key="6">
    <source>
        <dbReference type="ARBA" id="ARBA00022692"/>
    </source>
</evidence>
<evidence type="ECO:0000313" key="12">
    <source>
        <dbReference type="EMBL" id="MFC3966630.1"/>
    </source>
</evidence>
<dbReference type="EMBL" id="JBHSBD010000003">
    <property type="protein sequence ID" value="MFC3966630.1"/>
    <property type="molecule type" value="Genomic_DNA"/>
</dbReference>
<gene>
    <name evidence="12" type="ORF">ACFOVS_00475</name>
</gene>
<feature type="transmembrane region" description="Helical" evidence="9">
    <location>
        <begin position="18"/>
        <end position="37"/>
    </location>
</feature>